<dbReference type="EMBL" id="BAAANL010000008">
    <property type="protein sequence ID" value="GAA1873453.1"/>
    <property type="molecule type" value="Genomic_DNA"/>
</dbReference>
<accession>A0ABP4ZYC2</accession>
<dbReference type="RefSeq" id="WP_344105678.1">
    <property type="nucleotide sequence ID" value="NZ_BAAANL010000008.1"/>
</dbReference>
<evidence type="ECO:0008006" key="3">
    <source>
        <dbReference type="Google" id="ProtNLM"/>
    </source>
</evidence>
<reference evidence="2" key="1">
    <citation type="journal article" date="2019" name="Int. J. Syst. Evol. Microbiol.">
        <title>The Global Catalogue of Microorganisms (GCM) 10K type strain sequencing project: providing services to taxonomists for standard genome sequencing and annotation.</title>
        <authorList>
            <consortium name="The Broad Institute Genomics Platform"/>
            <consortium name="The Broad Institute Genome Sequencing Center for Infectious Disease"/>
            <person name="Wu L."/>
            <person name="Ma J."/>
        </authorList>
    </citation>
    <scope>NUCLEOTIDE SEQUENCE [LARGE SCALE GENOMIC DNA]</scope>
    <source>
        <strain evidence="2">JCM 14326</strain>
    </source>
</reference>
<comment type="caution">
    <text evidence="1">The sequence shown here is derived from an EMBL/GenBank/DDBJ whole genome shotgun (WGS) entry which is preliminary data.</text>
</comment>
<evidence type="ECO:0000313" key="2">
    <source>
        <dbReference type="Proteomes" id="UP001501094"/>
    </source>
</evidence>
<dbReference type="Pfam" id="PF10604">
    <property type="entry name" value="Polyketide_cyc2"/>
    <property type="match status" value="1"/>
</dbReference>
<dbReference type="InterPro" id="IPR019587">
    <property type="entry name" value="Polyketide_cyclase/dehydratase"/>
</dbReference>
<dbReference type="Gene3D" id="3.30.530.20">
    <property type="match status" value="1"/>
</dbReference>
<gene>
    <name evidence="1" type="ORF">GCM10009751_36190</name>
</gene>
<name>A0ABP4ZYC2_9MICO</name>
<dbReference type="InterPro" id="IPR023393">
    <property type="entry name" value="START-like_dom_sf"/>
</dbReference>
<dbReference type="SUPFAM" id="SSF55961">
    <property type="entry name" value="Bet v1-like"/>
    <property type="match status" value="1"/>
</dbReference>
<proteinExistence type="predicted"/>
<sequence length="148" mass="15458">MASYSVSAEVAAPPEAVWRVVSDVESMPGWTASMSSVRVVEGPNPPAVGSAVRIEQPGLPLAVWTVDEWDPPRKFGWTSAVPGVRTQAEHVVEPAGDGRSRVTLAITQVGWLSGVVGALLRPKIRRLVDAELAGLKARAESGAPGAGV</sequence>
<protein>
    <recommendedName>
        <fullName evidence="3">Polyketide cyclase / dehydrase and lipid transport</fullName>
    </recommendedName>
</protein>
<organism evidence="1 2">
    <name type="scientific">Myceligenerans crystallogenes</name>
    <dbReference type="NCBI Taxonomy" id="316335"/>
    <lineage>
        <taxon>Bacteria</taxon>
        <taxon>Bacillati</taxon>
        <taxon>Actinomycetota</taxon>
        <taxon>Actinomycetes</taxon>
        <taxon>Micrococcales</taxon>
        <taxon>Promicromonosporaceae</taxon>
        <taxon>Myceligenerans</taxon>
    </lineage>
</organism>
<keyword evidence="2" id="KW-1185">Reference proteome</keyword>
<evidence type="ECO:0000313" key="1">
    <source>
        <dbReference type="EMBL" id="GAA1873453.1"/>
    </source>
</evidence>
<dbReference type="Proteomes" id="UP001501094">
    <property type="component" value="Unassembled WGS sequence"/>
</dbReference>